<evidence type="ECO:0000256" key="1">
    <source>
        <dbReference type="ARBA" id="ARBA00009477"/>
    </source>
</evidence>
<dbReference type="Gene3D" id="1.10.287.470">
    <property type="entry name" value="Helix hairpin bin"/>
    <property type="match status" value="1"/>
</dbReference>
<dbReference type="Pfam" id="PF25917">
    <property type="entry name" value="BSH_RND"/>
    <property type="match status" value="1"/>
</dbReference>
<keyword evidence="2" id="KW-0175">Coiled coil</keyword>
<organism evidence="5 6">
    <name type="scientific">Pseudomonas neustonica</name>
    <dbReference type="NCBI Taxonomy" id="2487346"/>
    <lineage>
        <taxon>Bacteria</taxon>
        <taxon>Pseudomonadati</taxon>
        <taxon>Pseudomonadota</taxon>
        <taxon>Gammaproteobacteria</taxon>
        <taxon>Pseudomonadales</taxon>
        <taxon>Pseudomonadaceae</taxon>
        <taxon>Pseudomonas</taxon>
    </lineage>
</organism>
<protein>
    <submittedName>
        <fullName evidence="5">HlyD family efflux transporter periplasmic adaptor subunit</fullName>
    </submittedName>
</protein>
<feature type="domain" description="Multidrug resistance protein MdtA-like barrel-sandwich hybrid" evidence="4">
    <location>
        <begin position="87"/>
        <end position="259"/>
    </location>
</feature>
<evidence type="ECO:0000256" key="2">
    <source>
        <dbReference type="SAM" id="Coils"/>
    </source>
</evidence>
<evidence type="ECO:0000259" key="4">
    <source>
        <dbReference type="Pfam" id="PF25917"/>
    </source>
</evidence>
<evidence type="ECO:0000313" key="6">
    <source>
        <dbReference type="Proteomes" id="UP000275199"/>
    </source>
</evidence>
<comment type="similarity">
    <text evidence="1">Belongs to the membrane fusion protein (MFP) (TC 8.A.1) family.</text>
</comment>
<keyword evidence="6" id="KW-1185">Reference proteome</keyword>
<feature type="coiled-coil region" evidence="2">
    <location>
        <begin position="121"/>
        <end position="155"/>
    </location>
</feature>
<keyword evidence="3" id="KW-0472">Membrane</keyword>
<dbReference type="Proteomes" id="UP000275199">
    <property type="component" value="Unassembled WGS sequence"/>
</dbReference>
<feature type="coiled-coil region" evidence="2">
    <location>
        <begin position="204"/>
        <end position="231"/>
    </location>
</feature>
<accession>A0ABX9XIB1</accession>
<gene>
    <name evidence="5" type="ORF">EF096_09560</name>
</gene>
<name>A0ABX9XIB1_9PSED</name>
<dbReference type="SUPFAM" id="SSF111369">
    <property type="entry name" value="HlyD-like secretion proteins"/>
    <property type="match status" value="1"/>
</dbReference>
<dbReference type="InterPro" id="IPR058625">
    <property type="entry name" value="MdtA-like_BSH"/>
</dbReference>
<dbReference type="Gene3D" id="2.40.30.170">
    <property type="match status" value="1"/>
</dbReference>
<dbReference type="Gene3D" id="2.40.50.100">
    <property type="match status" value="1"/>
</dbReference>
<evidence type="ECO:0000313" key="5">
    <source>
        <dbReference type="EMBL" id="ROZ84884.1"/>
    </source>
</evidence>
<evidence type="ECO:0000256" key="3">
    <source>
        <dbReference type="SAM" id="Phobius"/>
    </source>
</evidence>
<sequence>MHWQQAIQGYKKILPFGTPMRKRLVPILIVATGIAIFILLRLTGDDPAPVNSQERSWRVATEVIQPDAFAPRLTLYGQLESPLLFTVVAPMAGRIASLPAKDGEQIKQGELLMALDEADIQPRVEQAKADLEDAKAQLQSEKIAHQNDLQALRLEQRIQANAQKNLERTEQLIERGVLPTAELENSKDALDRSALTVAIRQRSINSFASRLQALEARVARAQATFDSTLRDAERSRFLAPFDGVVGNVQAAVGDQVNVNAALLDFYPLQGMELRAVVPQVHSQSFSQALQNGQQLKARSLDVEPPIHLTLKRIAGQADARGVEALFSVDQPQPGLRLGNLLAISVARPVRNDSVALPYSALYGNDTLYQVLDGRLQRIQVQRVGETMNEQGERRVLVRSTELKAGMEVVTTHLPNAVQGLKVEASAPATKDATGQQP</sequence>
<reference evidence="5 6" key="1">
    <citation type="submission" date="2018-11" db="EMBL/GenBank/DDBJ databases">
        <authorList>
            <person name="Jang G.I."/>
            <person name="Hwang C.Y."/>
        </authorList>
    </citation>
    <scope>NUCLEOTIDE SEQUENCE [LARGE SCALE GENOMIC DNA]</scope>
    <source>
        <strain evidence="5 6">SSM26</strain>
    </source>
</reference>
<proteinExistence type="inferred from homology"/>
<dbReference type="PANTHER" id="PTHR30469">
    <property type="entry name" value="MULTIDRUG RESISTANCE PROTEIN MDTA"/>
    <property type="match status" value="1"/>
</dbReference>
<comment type="caution">
    <text evidence="5">The sequence shown here is derived from an EMBL/GenBank/DDBJ whole genome shotgun (WGS) entry which is preliminary data.</text>
</comment>
<keyword evidence="3" id="KW-0812">Transmembrane</keyword>
<dbReference type="EMBL" id="RKKU01000009">
    <property type="protein sequence ID" value="ROZ84884.1"/>
    <property type="molecule type" value="Genomic_DNA"/>
</dbReference>
<feature type="transmembrane region" description="Helical" evidence="3">
    <location>
        <begin position="24"/>
        <end position="42"/>
    </location>
</feature>
<keyword evidence="3" id="KW-1133">Transmembrane helix</keyword>